<feature type="chain" id="PRO_5040410441" description="SCP domain-containing protein" evidence="3">
    <location>
        <begin position="29"/>
        <end position="224"/>
    </location>
</feature>
<dbReference type="InterPro" id="IPR035940">
    <property type="entry name" value="CAP_sf"/>
</dbReference>
<dbReference type="OrthoDB" id="337038at2759"/>
<evidence type="ECO:0000259" key="4">
    <source>
        <dbReference type="SMART" id="SM00198"/>
    </source>
</evidence>
<keyword evidence="6" id="KW-1185">Reference proteome</keyword>
<feature type="compositionally biased region" description="Polar residues" evidence="2">
    <location>
        <begin position="53"/>
        <end position="64"/>
    </location>
</feature>
<protein>
    <recommendedName>
        <fullName evidence="4">SCP domain-containing protein</fullName>
    </recommendedName>
</protein>
<dbReference type="SMART" id="SM00198">
    <property type="entry name" value="SCP"/>
    <property type="match status" value="1"/>
</dbReference>
<evidence type="ECO:0000256" key="2">
    <source>
        <dbReference type="SAM" id="MobiDB-lite"/>
    </source>
</evidence>
<dbReference type="PANTHER" id="PTHR10334">
    <property type="entry name" value="CYSTEINE-RICH SECRETORY PROTEIN-RELATED"/>
    <property type="match status" value="1"/>
</dbReference>
<evidence type="ECO:0000256" key="3">
    <source>
        <dbReference type="SAM" id="SignalP"/>
    </source>
</evidence>
<feature type="region of interest" description="Disordered" evidence="2">
    <location>
        <begin position="39"/>
        <end position="67"/>
    </location>
</feature>
<dbReference type="Gene3D" id="3.40.33.10">
    <property type="entry name" value="CAP"/>
    <property type="match status" value="1"/>
</dbReference>
<dbReference type="FunFam" id="3.40.33.10:FF:000004">
    <property type="entry name" value="CAP, cysteine-rich secretory protein, antigen 5"/>
    <property type="match status" value="1"/>
</dbReference>
<dbReference type="Pfam" id="PF00188">
    <property type="entry name" value="CAP"/>
    <property type="match status" value="1"/>
</dbReference>
<dbReference type="InterPro" id="IPR018244">
    <property type="entry name" value="Allrgn_V5/Tpx1_CS"/>
</dbReference>
<comment type="caution">
    <text evidence="5">The sequence shown here is derived from an EMBL/GenBank/DDBJ whole genome shotgun (WGS) entry which is preliminary data.</text>
</comment>
<dbReference type="Proteomes" id="UP001152484">
    <property type="component" value="Unassembled WGS sequence"/>
</dbReference>
<proteinExistence type="predicted"/>
<sequence length="224" mass="25376">MPKTIIMSKGITLLALLILSIIIASTDAKAVGRIPRSRLKKRHVTSAPPKKASPTSQQHFQNSSPAPPAAAAVYDWVQREFVTAHNALRATVGSPPLEWDATLANFSRGWAHERKKDCSYRSHSPGGKYGENLFWQLYKESSPTQVVRSWFEEQKWYDHERHRCTCEPERDGCECGHYTNIVWRSTKKVGCSGFVYCNDQRGVYVVCSYYPKGNIVGKNPFDPR</sequence>
<evidence type="ECO:0000313" key="5">
    <source>
        <dbReference type="EMBL" id="CAH9090174.1"/>
    </source>
</evidence>
<dbReference type="PRINTS" id="PR00837">
    <property type="entry name" value="V5TPXLIKE"/>
</dbReference>
<name>A0A9P1EAK0_CUSEU</name>
<gene>
    <name evidence="5" type="ORF">CEURO_LOCUS11131</name>
</gene>
<dbReference type="EMBL" id="CAMAPE010000022">
    <property type="protein sequence ID" value="CAH9090174.1"/>
    <property type="molecule type" value="Genomic_DNA"/>
</dbReference>
<dbReference type="SUPFAM" id="SSF55797">
    <property type="entry name" value="PR-1-like"/>
    <property type="match status" value="1"/>
</dbReference>
<dbReference type="PROSITE" id="PS01010">
    <property type="entry name" value="CRISP_2"/>
    <property type="match status" value="1"/>
</dbReference>
<evidence type="ECO:0000313" key="6">
    <source>
        <dbReference type="Proteomes" id="UP001152484"/>
    </source>
</evidence>
<dbReference type="InterPro" id="IPR001283">
    <property type="entry name" value="CRISP-related"/>
</dbReference>
<organism evidence="5 6">
    <name type="scientific">Cuscuta europaea</name>
    <name type="common">European dodder</name>
    <dbReference type="NCBI Taxonomy" id="41803"/>
    <lineage>
        <taxon>Eukaryota</taxon>
        <taxon>Viridiplantae</taxon>
        <taxon>Streptophyta</taxon>
        <taxon>Embryophyta</taxon>
        <taxon>Tracheophyta</taxon>
        <taxon>Spermatophyta</taxon>
        <taxon>Magnoliopsida</taxon>
        <taxon>eudicotyledons</taxon>
        <taxon>Gunneridae</taxon>
        <taxon>Pentapetalae</taxon>
        <taxon>asterids</taxon>
        <taxon>lamiids</taxon>
        <taxon>Solanales</taxon>
        <taxon>Convolvulaceae</taxon>
        <taxon>Cuscuteae</taxon>
        <taxon>Cuscuta</taxon>
        <taxon>Cuscuta subgen. Cuscuta</taxon>
    </lineage>
</organism>
<feature type="signal peptide" evidence="3">
    <location>
        <begin position="1"/>
        <end position="28"/>
    </location>
</feature>
<evidence type="ECO:0000256" key="1">
    <source>
        <dbReference type="ARBA" id="ARBA00023265"/>
    </source>
</evidence>
<feature type="domain" description="SCP" evidence="4">
    <location>
        <begin position="76"/>
        <end position="217"/>
    </location>
</feature>
<dbReference type="GO" id="GO:0005576">
    <property type="term" value="C:extracellular region"/>
    <property type="evidence" value="ECO:0007669"/>
    <property type="project" value="InterPro"/>
</dbReference>
<dbReference type="AlphaFoldDB" id="A0A9P1EAK0"/>
<keyword evidence="1" id="KW-0611">Plant defense</keyword>
<dbReference type="InterPro" id="IPR014044">
    <property type="entry name" value="CAP_dom"/>
</dbReference>
<keyword evidence="1" id="KW-0568">Pathogenesis-related protein</keyword>
<accession>A0A9P1EAK0</accession>
<keyword evidence="3" id="KW-0732">Signal</keyword>
<reference evidence="5" key="1">
    <citation type="submission" date="2022-07" db="EMBL/GenBank/DDBJ databases">
        <authorList>
            <person name="Macas J."/>
            <person name="Novak P."/>
            <person name="Neumann P."/>
        </authorList>
    </citation>
    <scope>NUCLEOTIDE SEQUENCE</scope>
</reference>